<evidence type="ECO:0000313" key="1">
    <source>
        <dbReference type="EMBL" id="CAE7204437.1"/>
    </source>
</evidence>
<dbReference type="Proteomes" id="UP000601435">
    <property type="component" value="Unassembled WGS sequence"/>
</dbReference>
<protein>
    <submittedName>
        <fullName evidence="1">Uncharacterized protein</fullName>
    </submittedName>
</protein>
<proteinExistence type="predicted"/>
<accession>A0A812JEE5</accession>
<organism evidence="1 2">
    <name type="scientific">Symbiodinium necroappetens</name>
    <dbReference type="NCBI Taxonomy" id="1628268"/>
    <lineage>
        <taxon>Eukaryota</taxon>
        <taxon>Sar</taxon>
        <taxon>Alveolata</taxon>
        <taxon>Dinophyceae</taxon>
        <taxon>Suessiales</taxon>
        <taxon>Symbiodiniaceae</taxon>
        <taxon>Symbiodinium</taxon>
    </lineage>
</organism>
<comment type="caution">
    <text evidence="1">The sequence shown here is derived from an EMBL/GenBank/DDBJ whole genome shotgun (WGS) entry which is preliminary data.</text>
</comment>
<dbReference type="AlphaFoldDB" id="A0A812JEE5"/>
<evidence type="ECO:0000313" key="2">
    <source>
        <dbReference type="Proteomes" id="UP000601435"/>
    </source>
</evidence>
<sequence length="114" mass="13161">MPFQHYRTTWQMSNAGVVEQILDGAKTSIRTTSTLRRWRTWLSTMSGSTGTRQSSRNRLRWHVNRCVFQYLSYPPKHIGPSASRRELCNVLREGKVTLASAEFPHNVSLRAKII</sequence>
<gene>
    <name evidence="1" type="ORF">SNEC2469_LOCUS1697</name>
</gene>
<reference evidence="1" key="1">
    <citation type="submission" date="2021-02" db="EMBL/GenBank/DDBJ databases">
        <authorList>
            <person name="Dougan E. K."/>
            <person name="Rhodes N."/>
            <person name="Thang M."/>
            <person name="Chan C."/>
        </authorList>
    </citation>
    <scope>NUCLEOTIDE SEQUENCE</scope>
</reference>
<dbReference type="EMBL" id="CAJNJA010006057">
    <property type="protein sequence ID" value="CAE7204437.1"/>
    <property type="molecule type" value="Genomic_DNA"/>
</dbReference>
<keyword evidence="2" id="KW-1185">Reference proteome</keyword>
<name>A0A812JEE5_9DINO</name>